<feature type="binding site" evidence="6">
    <location>
        <begin position="122"/>
        <end position="125"/>
    </location>
    <ligand>
        <name>GTP</name>
        <dbReference type="ChEBI" id="CHEBI:37565"/>
    </ligand>
</feature>
<dbReference type="PANTHER" id="PTHR42698">
    <property type="entry name" value="GTPASE ERA"/>
    <property type="match status" value="1"/>
</dbReference>
<dbReference type="AlphaFoldDB" id="A0A7U4QLG0"/>
<keyword evidence="6" id="KW-0690">Ribosome biogenesis</keyword>
<keyword evidence="6" id="KW-0963">Cytoplasm</keyword>
<dbReference type="InterPro" id="IPR009019">
    <property type="entry name" value="KH_sf_prok-type"/>
</dbReference>
<accession>A0A7U4QLG0</accession>
<dbReference type="SUPFAM" id="SSF54814">
    <property type="entry name" value="Prokaryotic type KH domain (KH-domain type II)"/>
    <property type="match status" value="1"/>
</dbReference>
<evidence type="ECO:0000313" key="11">
    <source>
        <dbReference type="EMBL" id="AMM41531.1"/>
    </source>
</evidence>
<dbReference type="GO" id="GO:0003924">
    <property type="term" value="F:GTPase activity"/>
    <property type="evidence" value="ECO:0007669"/>
    <property type="project" value="UniProtKB-UniRule"/>
</dbReference>
<dbReference type="NCBIfam" id="TIGR00231">
    <property type="entry name" value="small_GTP"/>
    <property type="match status" value="1"/>
</dbReference>
<feature type="domain" description="Era-type G" evidence="10">
    <location>
        <begin position="4"/>
        <end position="172"/>
    </location>
</feature>
<dbReference type="PROSITE" id="PS51713">
    <property type="entry name" value="G_ERA"/>
    <property type="match status" value="1"/>
</dbReference>
<feature type="region of interest" description="G3" evidence="7">
    <location>
        <begin position="59"/>
        <end position="62"/>
    </location>
</feature>
<feature type="region of interest" description="G2" evidence="7">
    <location>
        <begin position="38"/>
        <end position="42"/>
    </location>
</feature>
<dbReference type="HAMAP" id="MF_00367">
    <property type="entry name" value="GTPase_Era"/>
    <property type="match status" value="1"/>
</dbReference>
<gene>
    <name evidence="6" type="primary">era</name>
    <name evidence="11" type="ORF">HS1_001737</name>
</gene>
<feature type="region of interest" description="G1" evidence="7">
    <location>
        <begin position="12"/>
        <end position="19"/>
    </location>
</feature>
<keyword evidence="6" id="KW-0699">rRNA-binding</keyword>
<dbReference type="SUPFAM" id="SSF52540">
    <property type="entry name" value="P-loop containing nucleoside triphosphate hydrolases"/>
    <property type="match status" value="1"/>
</dbReference>
<dbReference type="InterPro" id="IPR030388">
    <property type="entry name" value="G_ERA_dom"/>
</dbReference>
<dbReference type="PROSITE" id="PS50823">
    <property type="entry name" value="KH_TYPE_2"/>
    <property type="match status" value="1"/>
</dbReference>
<dbReference type="CDD" id="cd04163">
    <property type="entry name" value="Era"/>
    <property type="match status" value="1"/>
</dbReference>
<feature type="region of interest" description="G5" evidence="7">
    <location>
        <begin position="151"/>
        <end position="153"/>
    </location>
</feature>
<dbReference type="InterPro" id="IPR004044">
    <property type="entry name" value="KH_dom_type_2"/>
</dbReference>
<dbReference type="GO" id="GO:0043024">
    <property type="term" value="F:ribosomal small subunit binding"/>
    <property type="evidence" value="ECO:0007669"/>
    <property type="project" value="TreeGrafter"/>
</dbReference>
<evidence type="ECO:0000256" key="4">
    <source>
        <dbReference type="ARBA" id="ARBA00022884"/>
    </source>
</evidence>
<dbReference type="EMBL" id="CP013015">
    <property type="protein sequence ID" value="AMM41531.1"/>
    <property type="molecule type" value="Genomic_DNA"/>
</dbReference>
<evidence type="ECO:0000256" key="8">
    <source>
        <dbReference type="RuleBase" id="RU003761"/>
    </source>
</evidence>
<keyword evidence="3 6" id="KW-0547">Nucleotide-binding</keyword>
<dbReference type="CDD" id="cd22534">
    <property type="entry name" value="KH-II_Era"/>
    <property type="match status" value="1"/>
</dbReference>
<dbReference type="PANTHER" id="PTHR42698:SF1">
    <property type="entry name" value="GTPASE ERA, MITOCHONDRIAL"/>
    <property type="match status" value="1"/>
</dbReference>
<protein>
    <recommendedName>
        <fullName evidence="2 6">GTPase Era</fullName>
    </recommendedName>
</protein>
<dbReference type="Pfam" id="PF01926">
    <property type="entry name" value="MMR_HSR1"/>
    <property type="match status" value="1"/>
</dbReference>
<dbReference type="InterPro" id="IPR005662">
    <property type="entry name" value="GTPase_Era-like"/>
</dbReference>
<dbReference type="NCBIfam" id="TIGR00436">
    <property type="entry name" value="era"/>
    <property type="match status" value="1"/>
</dbReference>
<evidence type="ECO:0000256" key="3">
    <source>
        <dbReference type="ARBA" id="ARBA00022741"/>
    </source>
</evidence>
<dbReference type="GO" id="GO:0005829">
    <property type="term" value="C:cytosol"/>
    <property type="evidence" value="ECO:0007669"/>
    <property type="project" value="TreeGrafter"/>
</dbReference>
<keyword evidence="5 6" id="KW-0342">GTP-binding</keyword>
<evidence type="ECO:0000259" key="9">
    <source>
        <dbReference type="PROSITE" id="PS50823"/>
    </source>
</evidence>
<dbReference type="NCBIfam" id="NF000908">
    <property type="entry name" value="PRK00089.1"/>
    <property type="match status" value="1"/>
</dbReference>
<keyword evidence="12" id="KW-1185">Reference proteome</keyword>
<sequence length="298" mass="33971">MDFKSGFISIIGAPNVGKSTLLNALLSQKVAITSAKPQTTRYKIKGVLHLPEAQIIFVDTPGIHDASIPYNKYMVQLAIETLEEVDVVLLMIEPFPKGLKDGHYIINTYLSQINKPSILLINKVDKISKPQLLPIIEEFNKIYPFKAIIPISAKKEAGLEDVIKEIVGCLPEGPQYYPEDFITDQSERQITAEIIREKIINTTREEIPYVVAVTVEEFREIPEKEMLYIRAVIHVERKSQKGIIIGKKGQKLKSIGQAAREELELIWGQKVFLDLFVRVEPNWRQNPKVWGQLRLKMQ</sequence>
<dbReference type="GO" id="GO:0005886">
    <property type="term" value="C:plasma membrane"/>
    <property type="evidence" value="ECO:0007669"/>
    <property type="project" value="UniProtKB-SubCell"/>
</dbReference>
<reference evidence="11 12" key="1">
    <citation type="submission" date="2015-10" db="EMBL/GenBank/DDBJ databases">
        <title>Candidatus Desulfofervidus auxilii, a hydrogenotrophic sulfate-reducing bacterium involved in the thermophilic anaerobic oxidation of methane.</title>
        <authorList>
            <person name="Krukenberg V."/>
            <person name="Richter M."/>
            <person name="Wegener G."/>
        </authorList>
    </citation>
    <scope>NUCLEOTIDE SEQUENCE [LARGE SCALE GENOMIC DNA]</scope>
    <source>
        <strain evidence="11 12">HS1</strain>
    </source>
</reference>
<dbReference type="InterPro" id="IPR015946">
    <property type="entry name" value="KH_dom-like_a/b"/>
</dbReference>
<dbReference type="InterPro" id="IPR027417">
    <property type="entry name" value="P-loop_NTPase"/>
</dbReference>
<comment type="subunit">
    <text evidence="6">Monomer.</text>
</comment>
<keyword evidence="6" id="KW-1003">Cell membrane</keyword>
<evidence type="ECO:0000256" key="7">
    <source>
        <dbReference type="PROSITE-ProRule" id="PRU01050"/>
    </source>
</evidence>
<dbReference type="InterPro" id="IPR005225">
    <property type="entry name" value="Small_GTP-bd"/>
</dbReference>
<evidence type="ECO:0000313" key="12">
    <source>
        <dbReference type="Proteomes" id="UP000070560"/>
    </source>
</evidence>
<comment type="function">
    <text evidence="6">An essential GTPase that binds both GDP and GTP, with rapid nucleotide exchange. Plays a role in 16S rRNA processing and 30S ribosomal subunit biogenesis and possibly also in cell cycle regulation and energy metabolism.</text>
</comment>
<proteinExistence type="inferred from homology"/>
<dbReference type="InterPro" id="IPR006073">
    <property type="entry name" value="GTP-bd"/>
</dbReference>
<feature type="region of interest" description="G4" evidence="7">
    <location>
        <begin position="122"/>
        <end position="125"/>
    </location>
</feature>
<organism evidence="11 12">
    <name type="scientific">Desulfofervidus auxilii</name>
    <dbReference type="NCBI Taxonomy" id="1621989"/>
    <lineage>
        <taxon>Bacteria</taxon>
        <taxon>Pseudomonadati</taxon>
        <taxon>Thermodesulfobacteriota</taxon>
        <taxon>Candidatus Desulfofervidia</taxon>
        <taxon>Candidatus Desulfofervidales</taxon>
        <taxon>Candidatus Desulfofervidaceae</taxon>
        <taxon>Candidatus Desulfofervidus</taxon>
    </lineage>
</organism>
<evidence type="ECO:0000256" key="2">
    <source>
        <dbReference type="ARBA" id="ARBA00020484"/>
    </source>
</evidence>
<dbReference type="GO" id="GO:0000028">
    <property type="term" value="P:ribosomal small subunit assembly"/>
    <property type="evidence" value="ECO:0007669"/>
    <property type="project" value="TreeGrafter"/>
</dbReference>
<evidence type="ECO:0000256" key="6">
    <source>
        <dbReference type="HAMAP-Rule" id="MF_00367"/>
    </source>
</evidence>
<dbReference type="GO" id="GO:0070181">
    <property type="term" value="F:small ribosomal subunit rRNA binding"/>
    <property type="evidence" value="ECO:0007669"/>
    <property type="project" value="UniProtKB-UniRule"/>
</dbReference>
<comment type="subcellular location">
    <subcellularLocation>
        <location evidence="6">Cytoplasm</location>
    </subcellularLocation>
    <subcellularLocation>
        <location evidence="6">Cell membrane</location>
        <topology evidence="6">Peripheral membrane protein</topology>
    </subcellularLocation>
</comment>
<feature type="binding site" evidence="6">
    <location>
        <begin position="59"/>
        <end position="63"/>
    </location>
    <ligand>
        <name>GTP</name>
        <dbReference type="ChEBI" id="CHEBI:37565"/>
    </ligand>
</feature>
<dbReference type="Proteomes" id="UP000070560">
    <property type="component" value="Chromosome"/>
</dbReference>
<dbReference type="KEGG" id="daw:HS1_001737"/>
<name>A0A7U4QLG0_DESA2</name>
<feature type="binding site" evidence="6">
    <location>
        <begin position="12"/>
        <end position="19"/>
    </location>
    <ligand>
        <name>GTP</name>
        <dbReference type="ChEBI" id="CHEBI:37565"/>
    </ligand>
</feature>
<dbReference type="Pfam" id="PF07650">
    <property type="entry name" value="KH_2"/>
    <property type="match status" value="1"/>
</dbReference>
<dbReference type="PRINTS" id="PR00326">
    <property type="entry name" value="GTP1OBG"/>
</dbReference>
<dbReference type="RefSeq" id="WP_066064045.1">
    <property type="nucleotide sequence ID" value="NZ_CP013015.1"/>
</dbReference>
<evidence type="ECO:0000259" key="10">
    <source>
        <dbReference type="PROSITE" id="PS51713"/>
    </source>
</evidence>
<keyword evidence="4 6" id="KW-0694">RNA-binding</keyword>
<feature type="domain" description="KH type-2" evidence="9">
    <location>
        <begin position="203"/>
        <end position="281"/>
    </location>
</feature>
<evidence type="ECO:0000256" key="5">
    <source>
        <dbReference type="ARBA" id="ARBA00023134"/>
    </source>
</evidence>
<dbReference type="Gene3D" id="3.40.50.300">
    <property type="entry name" value="P-loop containing nucleotide triphosphate hydrolases"/>
    <property type="match status" value="1"/>
</dbReference>
<dbReference type="OrthoDB" id="9805918at2"/>
<evidence type="ECO:0000256" key="1">
    <source>
        <dbReference type="ARBA" id="ARBA00007921"/>
    </source>
</evidence>
<dbReference type="Gene3D" id="3.30.300.20">
    <property type="match status" value="1"/>
</dbReference>
<dbReference type="GO" id="GO:0005525">
    <property type="term" value="F:GTP binding"/>
    <property type="evidence" value="ECO:0007669"/>
    <property type="project" value="UniProtKB-UniRule"/>
</dbReference>
<comment type="similarity">
    <text evidence="1 6 7 8">Belongs to the TRAFAC class TrmE-Era-EngA-EngB-Septin-like GTPase superfamily. Era GTPase family.</text>
</comment>
<keyword evidence="6" id="KW-0472">Membrane</keyword>